<evidence type="ECO:0000313" key="7">
    <source>
        <dbReference type="Proteomes" id="UP000186895"/>
    </source>
</evidence>
<dbReference type="PRINTS" id="PR01438">
    <property type="entry name" value="UNVRSLSTRESS"/>
</dbReference>
<dbReference type="InterPro" id="IPR006015">
    <property type="entry name" value="Universal_stress_UspA"/>
</dbReference>
<reference evidence="6 7" key="1">
    <citation type="submission" date="2017-01" db="EMBL/GenBank/DDBJ databases">
        <authorList>
            <person name="Mah S.A."/>
            <person name="Swanson W.J."/>
            <person name="Moy G.W."/>
            <person name="Vacquier V.D."/>
        </authorList>
    </citation>
    <scope>NUCLEOTIDE SEQUENCE [LARGE SCALE GENOMIC DNA]</scope>
    <source>
        <strain evidence="6 7">DSM 7027</strain>
    </source>
</reference>
<proteinExistence type="inferred from homology"/>
<comment type="similarity">
    <text evidence="2">Belongs to the universal stress protein A family.</text>
</comment>
<dbReference type="AlphaFoldDB" id="A0A1N6PXZ9"/>
<evidence type="ECO:0000313" key="6">
    <source>
        <dbReference type="EMBL" id="SIQ09258.1"/>
    </source>
</evidence>
<name>A0A1N6PXZ9_9GAMM</name>
<evidence type="ECO:0000256" key="3">
    <source>
        <dbReference type="ARBA" id="ARBA00022490"/>
    </source>
</evidence>
<evidence type="ECO:0000256" key="4">
    <source>
        <dbReference type="ARBA" id="ARBA00037131"/>
    </source>
</evidence>
<dbReference type="Gene3D" id="3.40.50.12370">
    <property type="match status" value="1"/>
</dbReference>
<sequence>MESYARFLVHLKQDEHRGELLVKLRKLLQADSQVELFSHHYSAAVEGSTLFDPEKHQHAIQSLLRQIEKGLQSHTDKLEQLGVKAGADVSWGRDEAETLVRKVMRYKPDLVMHAPDTHPDLLQRILGAPEWRLLRLCPAPLLLSKKQHWNERPIIAATIDPFHLDDETAELDQLILTHAQRLAEQVDGELHVLHVYQTLPHSAIFDEHLVMDYEQLQKKVRADHRARIQALISPLNLSIDDPCVHLLEGELSQCVPEWSERIGVDVLVMGSLARGFVDRLLLGSSAERLLERVSCDLMVLKPDSFHCPVDEF</sequence>
<dbReference type="eggNOG" id="COG0589">
    <property type="taxonomic scope" value="Bacteria"/>
</dbReference>
<dbReference type="RefSeq" id="WP_076461463.1">
    <property type="nucleotide sequence ID" value="NZ_FTMN01000002.1"/>
</dbReference>
<feature type="domain" description="UspA" evidence="5">
    <location>
        <begin position="173"/>
        <end position="301"/>
    </location>
</feature>
<dbReference type="InterPro" id="IPR006016">
    <property type="entry name" value="UspA"/>
</dbReference>
<dbReference type="SUPFAM" id="SSF52402">
    <property type="entry name" value="Adenine nucleotide alpha hydrolases-like"/>
    <property type="match status" value="2"/>
</dbReference>
<dbReference type="PANTHER" id="PTHR47892">
    <property type="entry name" value="UNIVERSAL STRESS PROTEIN E"/>
    <property type="match status" value="1"/>
</dbReference>
<evidence type="ECO:0000256" key="2">
    <source>
        <dbReference type="ARBA" id="ARBA00008791"/>
    </source>
</evidence>
<dbReference type="Pfam" id="PF00582">
    <property type="entry name" value="Usp"/>
    <property type="match status" value="1"/>
</dbReference>
<gene>
    <name evidence="6" type="ORF">SAMN05421647_102114</name>
</gene>
<keyword evidence="3" id="KW-0963">Cytoplasm</keyword>
<dbReference type="PANTHER" id="PTHR47892:SF1">
    <property type="entry name" value="UNIVERSAL STRESS PROTEIN E"/>
    <property type="match status" value="1"/>
</dbReference>
<dbReference type="STRING" id="49186.SAMN05421647_102114"/>
<organism evidence="6 7">
    <name type="scientific">Marinobacterium stanieri</name>
    <dbReference type="NCBI Taxonomy" id="49186"/>
    <lineage>
        <taxon>Bacteria</taxon>
        <taxon>Pseudomonadati</taxon>
        <taxon>Pseudomonadota</taxon>
        <taxon>Gammaproteobacteria</taxon>
        <taxon>Oceanospirillales</taxon>
        <taxon>Oceanospirillaceae</taxon>
        <taxon>Marinobacterium</taxon>
    </lineage>
</organism>
<evidence type="ECO:0000256" key="1">
    <source>
        <dbReference type="ARBA" id="ARBA00004496"/>
    </source>
</evidence>
<accession>A0A1N6PXZ9</accession>
<comment type="subcellular location">
    <subcellularLocation>
        <location evidence="1">Cytoplasm</location>
    </subcellularLocation>
</comment>
<dbReference type="GO" id="GO:0005737">
    <property type="term" value="C:cytoplasm"/>
    <property type="evidence" value="ECO:0007669"/>
    <property type="project" value="UniProtKB-SubCell"/>
</dbReference>
<dbReference type="EMBL" id="FTMN01000002">
    <property type="protein sequence ID" value="SIQ09258.1"/>
    <property type="molecule type" value="Genomic_DNA"/>
</dbReference>
<comment type="function">
    <text evidence="4">Required for resistance to DNA-damaging agents.</text>
</comment>
<dbReference type="Proteomes" id="UP000186895">
    <property type="component" value="Unassembled WGS sequence"/>
</dbReference>
<evidence type="ECO:0000259" key="5">
    <source>
        <dbReference type="Pfam" id="PF00582"/>
    </source>
</evidence>
<keyword evidence="7" id="KW-1185">Reference proteome</keyword>
<protein>
    <submittedName>
        <fullName evidence="6">Universal stress protein E</fullName>
    </submittedName>
</protein>